<proteinExistence type="predicted"/>
<dbReference type="Pfam" id="PF06167">
    <property type="entry name" value="Peptidase_M90"/>
    <property type="match status" value="1"/>
</dbReference>
<dbReference type="AlphaFoldDB" id="A0A1I5I7B8"/>
<dbReference type="CDD" id="cd20170">
    <property type="entry name" value="Peptidase_M90-like"/>
    <property type="match status" value="1"/>
</dbReference>
<organism evidence="1 2">
    <name type="scientific">Algoriphagus ornithinivorans</name>
    <dbReference type="NCBI Taxonomy" id="226506"/>
    <lineage>
        <taxon>Bacteria</taxon>
        <taxon>Pseudomonadati</taxon>
        <taxon>Bacteroidota</taxon>
        <taxon>Cytophagia</taxon>
        <taxon>Cytophagales</taxon>
        <taxon>Cyclobacteriaceae</taxon>
        <taxon>Algoriphagus</taxon>
    </lineage>
</organism>
<dbReference type="RefSeq" id="WP_091654865.1">
    <property type="nucleotide sequence ID" value="NZ_FOVW01000008.1"/>
</dbReference>
<dbReference type="Gene3D" id="1.10.472.150">
    <property type="entry name" value="Glucose-regulated metallo-peptidase M90, N-terminal domain"/>
    <property type="match status" value="1"/>
</dbReference>
<dbReference type="InterPro" id="IPR042252">
    <property type="entry name" value="MtfA_N"/>
</dbReference>
<evidence type="ECO:0000313" key="1">
    <source>
        <dbReference type="EMBL" id="SFO56016.1"/>
    </source>
</evidence>
<dbReference type="GO" id="GO:0004177">
    <property type="term" value="F:aminopeptidase activity"/>
    <property type="evidence" value="ECO:0007669"/>
    <property type="project" value="TreeGrafter"/>
</dbReference>
<dbReference type="GO" id="GO:0005829">
    <property type="term" value="C:cytosol"/>
    <property type="evidence" value="ECO:0007669"/>
    <property type="project" value="TreeGrafter"/>
</dbReference>
<dbReference type="SUPFAM" id="SSF55486">
    <property type="entry name" value="Metalloproteases ('zincins'), catalytic domain"/>
    <property type="match status" value="1"/>
</dbReference>
<keyword evidence="2" id="KW-1185">Reference proteome</keyword>
<dbReference type="EMBL" id="FOVW01000008">
    <property type="protein sequence ID" value="SFO56016.1"/>
    <property type="molecule type" value="Genomic_DNA"/>
</dbReference>
<accession>A0A1I5I7B8</accession>
<dbReference type="GO" id="GO:0008237">
    <property type="term" value="F:metallopeptidase activity"/>
    <property type="evidence" value="ECO:0007669"/>
    <property type="project" value="InterPro"/>
</dbReference>
<protein>
    <recommendedName>
        <fullName evidence="3">DgsA anti-repressor MtfA</fullName>
    </recommendedName>
</protein>
<reference evidence="2" key="1">
    <citation type="submission" date="2016-10" db="EMBL/GenBank/DDBJ databases">
        <authorList>
            <person name="Varghese N."/>
            <person name="Submissions S."/>
        </authorList>
    </citation>
    <scope>NUCLEOTIDE SEQUENCE [LARGE SCALE GENOMIC DNA]</scope>
    <source>
        <strain evidence="2">DSM 15282</strain>
    </source>
</reference>
<dbReference type="PANTHER" id="PTHR30164">
    <property type="entry name" value="MTFA PEPTIDASE"/>
    <property type="match status" value="1"/>
</dbReference>
<name>A0A1I5I7B8_9BACT</name>
<sequence>MLGPRFFIFISEVLRQVWILAFHYRLSQEDKETLEKYFPYYSNLKPAHQKEFRHKLQLILTQKRFFARGGLDRVSAEMKVLIGATIVQVTFGYRNVWLKHFNKILIYPNTYFSNISKTYHRGEVNPRHGIIVLSWECFVRGLALDHDGVNLGIHEIAHALKLENQIQYNGESNFFNPKLWQKYSELAAQEKELLKQGEDDFFRERGAVDLLEFFAVALENFFERPDEFKSRKLELYQVLVMLLQQDPLTLRAV</sequence>
<dbReference type="InterPro" id="IPR024079">
    <property type="entry name" value="MetalloPept_cat_dom_sf"/>
</dbReference>
<evidence type="ECO:0000313" key="2">
    <source>
        <dbReference type="Proteomes" id="UP000199564"/>
    </source>
</evidence>
<dbReference type="Proteomes" id="UP000199564">
    <property type="component" value="Unassembled WGS sequence"/>
</dbReference>
<dbReference type="PANTHER" id="PTHR30164:SF2">
    <property type="entry name" value="PROTEIN MTFA"/>
    <property type="match status" value="1"/>
</dbReference>
<dbReference type="STRING" id="226506.SAMN04488519_108106"/>
<evidence type="ECO:0008006" key="3">
    <source>
        <dbReference type="Google" id="ProtNLM"/>
    </source>
</evidence>
<dbReference type="InterPro" id="IPR010384">
    <property type="entry name" value="MtfA_fam"/>
</dbReference>
<gene>
    <name evidence="1" type="ORF">SAMN04488519_108106</name>
</gene>
<dbReference type="Gene3D" id="3.40.390.10">
    <property type="entry name" value="Collagenase (Catalytic Domain)"/>
    <property type="match status" value="1"/>
</dbReference>